<keyword evidence="1" id="KW-0472">Membrane</keyword>
<dbReference type="CDD" id="cd01008">
    <property type="entry name" value="PBP2_NrtA_SsuA_CpmA_like"/>
    <property type="match status" value="1"/>
</dbReference>
<accession>A0A2H0DX06</accession>
<keyword evidence="1" id="KW-1133">Transmembrane helix</keyword>
<dbReference type="PANTHER" id="PTHR30024">
    <property type="entry name" value="ALIPHATIC SULFONATES-BINDING PROTEIN-RELATED"/>
    <property type="match status" value="1"/>
</dbReference>
<evidence type="ECO:0000256" key="1">
    <source>
        <dbReference type="SAM" id="Phobius"/>
    </source>
</evidence>
<dbReference type="Proteomes" id="UP000231276">
    <property type="component" value="Unassembled WGS sequence"/>
</dbReference>
<comment type="caution">
    <text evidence="2">The sequence shown here is derived from an EMBL/GenBank/DDBJ whole genome shotgun (WGS) entry which is preliminary data.</text>
</comment>
<reference evidence="2 3" key="1">
    <citation type="submission" date="2017-09" db="EMBL/GenBank/DDBJ databases">
        <title>Depth-based differentiation of microbial function through sediment-hosted aquifers and enrichment of novel symbionts in the deep terrestrial subsurface.</title>
        <authorList>
            <person name="Probst A.J."/>
            <person name="Ladd B."/>
            <person name="Jarett J.K."/>
            <person name="Geller-Mcgrath D.E."/>
            <person name="Sieber C.M."/>
            <person name="Emerson J.B."/>
            <person name="Anantharaman K."/>
            <person name="Thomas B.C."/>
            <person name="Malmstrom R."/>
            <person name="Stieglmeier M."/>
            <person name="Klingl A."/>
            <person name="Woyke T."/>
            <person name="Ryan C.M."/>
            <person name="Banfield J.F."/>
        </authorList>
    </citation>
    <scope>NUCLEOTIDE SEQUENCE [LARGE SCALE GENOMIC DNA]</scope>
    <source>
        <strain evidence="2">CG22_combo_CG10-13_8_21_14_all_43_18</strain>
    </source>
</reference>
<dbReference type="AlphaFoldDB" id="A0A2H0DX06"/>
<evidence type="ECO:0000313" key="3">
    <source>
        <dbReference type="Proteomes" id="UP000231276"/>
    </source>
</evidence>
<gene>
    <name evidence="2" type="ORF">COW82_00520</name>
</gene>
<dbReference type="Pfam" id="PF12974">
    <property type="entry name" value="Phosphonate-bd"/>
    <property type="match status" value="1"/>
</dbReference>
<keyword evidence="1" id="KW-0812">Transmembrane</keyword>
<evidence type="ECO:0000313" key="2">
    <source>
        <dbReference type="EMBL" id="PIP86715.1"/>
    </source>
</evidence>
<name>A0A2H0DX06_9BACT</name>
<protein>
    <submittedName>
        <fullName evidence="2">Uncharacterized protein</fullName>
    </submittedName>
</protein>
<dbReference type="SUPFAM" id="SSF53850">
    <property type="entry name" value="Periplasmic binding protein-like II"/>
    <property type="match status" value="1"/>
</dbReference>
<organism evidence="2 3">
    <name type="scientific">Candidatus Campbellbacteria bacterium CG22_combo_CG10-13_8_21_14_all_43_18</name>
    <dbReference type="NCBI Taxonomy" id="1974530"/>
    <lineage>
        <taxon>Bacteria</taxon>
        <taxon>Candidatus Campbelliibacteriota</taxon>
    </lineage>
</organism>
<dbReference type="EMBL" id="PCTS01000008">
    <property type="protein sequence ID" value="PIP86715.1"/>
    <property type="molecule type" value="Genomic_DNA"/>
</dbReference>
<dbReference type="Gene3D" id="3.40.190.10">
    <property type="entry name" value="Periplasmic binding protein-like II"/>
    <property type="match status" value="2"/>
</dbReference>
<feature type="transmembrane region" description="Helical" evidence="1">
    <location>
        <begin position="6"/>
        <end position="23"/>
    </location>
</feature>
<proteinExistence type="predicted"/>
<sequence length="349" mass="39198">MKNTKIILVIIAVIIVSAVVFFFQNNKPENTTTVPIRIGYQTAWIPQAQLAQILKHTDILEKNGLSGDFKGFNYGGPLNEAALAGEVDVLFVADFPAINLLSKSEKFSIVARLSDFRNGIIVPLESPIKSISDLKGKTLSIPFGSSPHVHALSFIKENELDLKDFNIKNLDITEQINILQKGSPKTWESVDAFATWDPAMAAFEENGKVRILKLFNPVGAIVMSNDFIAQNPVAAKKFLESFIESYFYYAKNQGKADGWFVEESKFSYPQSVIDKSVSLEKNLKADDIKEISIFLNEEQITRLEDLMNEAVNNGLLKQTYDIRSRINQKILGEIRNDKLNFDLDQINTK</sequence>